<evidence type="ECO:0000313" key="5">
    <source>
        <dbReference type="Proteomes" id="UP000193870"/>
    </source>
</evidence>
<dbReference type="PANTHER" id="PTHR44591">
    <property type="entry name" value="STRESS RESPONSE REGULATOR PROTEIN 1"/>
    <property type="match status" value="1"/>
</dbReference>
<dbReference type="Proteomes" id="UP000193870">
    <property type="component" value="Unassembled WGS sequence"/>
</dbReference>
<dbReference type="PANTHER" id="PTHR44591:SF3">
    <property type="entry name" value="RESPONSE REGULATORY DOMAIN-CONTAINING PROTEIN"/>
    <property type="match status" value="1"/>
</dbReference>
<dbReference type="Pfam" id="PF00072">
    <property type="entry name" value="Response_reg"/>
    <property type="match status" value="1"/>
</dbReference>
<name>A0A1Y5TS04_9RHOB</name>
<evidence type="ECO:0000259" key="3">
    <source>
        <dbReference type="PROSITE" id="PS50110"/>
    </source>
</evidence>
<dbReference type="InterPro" id="IPR050595">
    <property type="entry name" value="Bact_response_regulator"/>
</dbReference>
<comment type="caution">
    <text evidence="2">Lacks conserved residue(s) required for the propagation of feature annotation.</text>
</comment>
<proteinExistence type="predicted"/>
<dbReference type="AlphaFoldDB" id="A0A1Y5TS04"/>
<evidence type="ECO:0000256" key="1">
    <source>
        <dbReference type="ARBA" id="ARBA00022553"/>
    </source>
</evidence>
<dbReference type="InterPro" id="IPR001789">
    <property type="entry name" value="Sig_transdc_resp-reg_receiver"/>
</dbReference>
<evidence type="ECO:0000313" key="4">
    <source>
        <dbReference type="EMBL" id="SLN70936.1"/>
    </source>
</evidence>
<organism evidence="4 5">
    <name type="scientific">Palleronia marisminoris</name>
    <dbReference type="NCBI Taxonomy" id="315423"/>
    <lineage>
        <taxon>Bacteria</taxon>
        <taxon>Pseudomonadati</taxon>
        <taxon>Pseudomonadota</taxon>
        <taxon>Alphaproteobacteria</taxon>
        <taxon>Rhodobacterales</taxon>
        <taxon>Roseobacteraceae</taxon>
        <taxon>Palleronia</taxon>
    </lineage>
</organism>
<feature type="domain" description="Response regulatory" evidence="3">
    <location>
        <begin position="10"/>
        <end position="125"/>
    </location>
</feature>
<keyword evidence="5" id="KW-1185">Reference proteome</keyword>
<accession>A0A1Y5TS04</accession>
<dbReference type="SMART" id="SM00448">
    <property type="entry name" value="REC"/>
    <property type="match status" value="1"/>
</dbReference>
<dbReference type="PROSITE" id="PS50110">
    <property type="entry name" value="RESPONSE_REGULATORY"/>
    <property type="match status" value="1"/>
</dbReference>
<dbReference type="GO" id="GO:0000160">
    <property type="term" value="P:phosphorelay signal transduction system"/>
    <property type="evidence" value="ECO:0007669"/>
    <property type="project" value="InterPro"/>
</dbReference>
<sequence length="127" mass="13635">MDRLRVTKTTVLVVEDEIFIAMDLQATLEDAGYSVLGPVPSIDEALDLLKNSRPDVAVLNYSLRGETIVPVAERLHELSVPMLLASGDFPKDAPLADVCEALANAQSLGKPLDSHTLLAALDRLKAA</sequence>
<dbReference type="EMBL" id="FWFV01000018">
    <property type="protein sequence ID" value="SLN70936.1"/>
    <property type="molecule type" value="Genomic_DNA"/>
</dbReference>
<gene>
    <name evidence="4" type="ORF">PAM7066_03615</name>
</gene>
<keyword evidence="1" id="KW-0597">Phosphoprotein</keyword>
<dbReference type="STRING" id="315423.SAMN04488020_11925"/>
<reference evidence="4 5" key="1">
    <citation type="submission" date="2017-03" db="EMBL/GenBank/DDBJ databases">
        <authorList>
            <person name="Afonso C.L."/>
            <person name="Miller P.J."/>
            <person name="Scott M.A."/>
            <person name="Spackman E."/>
            <person name="Goraichik I."/>
            <person name="Dimitrov K.M."/>
            <person name="Suarez D.L."/>
            <person name="Swayne D.E."/>
        </authorList>
    </citation>
    <scope>NUCLEOTIDE SEQUENCE [LARGE SCALE GENOMIC DNA]</scope>
    <source>
        <strain evidence="4 5">CECT 7066</strain>
    </source>
</reference>
<evidence type="ECO:0000256" key="2">
    <source>
        <dbReference type="PROSITE-ProRule" id="PRU00169"/>
    </source>
</evidence>
<dbReference type="SUPFAM" id="SSF52172">
    <property type="entry name" value="CheY-like"/>
    <property type="match status" value="1"/>
</dbReference>
<dbReference type="InterPro" id="IPR011006">
    <property type="entry name" value="CheY-like_superfamily"/>
</dbReference>
<protein>
    <submittedName>
        <fullName evidence="4">Two-component response regulator</fullName>
    </submittedName>
</protein>
<dbReference type="RefSeq" id="WP_217640006.1">
    <property type="nucleotide sequence ID" value="NZ_FOPF01000019.1"/>
</dbReference>
<dbReference type="Gene3D" id="3.40.50.2300">
    <property type="match status" value="1"/>
</dbReference>